<dbReference type="AlphaFoldDB" id="A0A2P6N0Q3"/>
<evidence type="ECO:0000313" key="1">
    <source>
        <dbReference type="EMBL" id="PRP77523.1"/>
    </source>
</evidence>
<gene>
    <name evidence="1" type="ORF">PROFUN_14177</name>
</gene>
<reference evidence="1 2" key="1">
    <citation type="journal article" date="2018" name="Genome Biol. Evol.">
        <title>Multiple Roots of Fruiting Body Formation in Amoebozoa.</title>
        <authorList>
            <person name="Hillmann F."/>
            <person name="Forbes G."/>
            <person name="Novohradska S."/>
            <person name="Ferling I."/>
            <person name="Riege K."/>
            <person name="Groth M."/>
            <person name="Westermann M."/>
            <person name="Marz M."/>
            <person name="Spaller T."/>
            <person name="Winckler T."/>
            <person name="Schaap P."/>
            <person name="Glockner G."/>
        </authorList>
    </citation>
    <scope>NUCLEOTIDE SEQUENCE [LARGE SCALE GENOMIC DNA]</scope>
    <source>
        <strain evidence="1 2">Jena</strain>
    </source>
</reference>
<dbReference type="EMBL" id="MDYQ01000259">
    <property type="protein sequence ID" value="PRP77523.1"/>
    <property type="molecule type" value="Genomic_DNA"/>
</dbReference>
<dbReference type="InParanoid" id="A0A2P6N0Q3"/>
<accession>A0A2P6N0Q3</accession>
<keyword evidence="2" id="KW-1185">Reference proteome</keyword>
<sequence length="317" mass="36954">MKDEESDKRFRTQFTDGGRLPMGDGECLSIEVTSDDGSWIWSEENKANSLRLFQSRAWKKINSKIETLDDGQVKYYSFIHPGLVDVSLKRNSGPRWRESPQQLPRLRRHLPVDTGQDEHCCLHPRIYTSTSRWTFTGLVRTYLGEENSYLYSTSKRVIWSVIIKWSSYGGLEQWGEWICLPSPRGADLKERDTVIQRSRSSSNQRHGVLSFNSSVLSCLVRLIRYHCDRTCFNRSSIRYHSLEKSRNMYSRLQRKERQQFLRYNSRRTLSIPLDFTRTVNPSTRTIDSTTRTVNFADSTTSKVNSAHTADPITRTVY</sequence>
<protein>
    <submittedName>
        <fullName evidence="1">Uncharacterized protein</fullName>
    </submittedName>
</protein>
<comment type="caution">
    <text evidence="1">The sequence shown here is derived from an EMBL/GenBank/DDBJ whole genome shotgun (WGS) entry which is preliminary data.</text>
</comment>
<evidence type="ECO:0000313" key="2">
    <source>
        <dbReference type="Proteomes" id="UP000241769"/>
    </source>
</evidence>
<proteinExistence type="predicted"/>
<dbReference type="Proteomes" id="UP000241769">
    <property type="component" value="Unassembled WGS sequence"/>
</dbReference>
<organism evidence="1 2">
    <name type="scientific">Planoprotostelium fungivorum</name>
    <dbReference type="NCBI Taxonomy" id="1890364"/>
    <lineage>
        <taxon>Eukaryota</taxon>
        <taxon>Amoebozoa</taxon>
        <taxon>Evosea</taxon>
        <taxon>Variosea</taxon>
        <taxon>Cavosteliida</taxon>
        <taxon>Cavosteliaceae</taxon>
        <taxon>Planoprotostelium</taxon>
    </lineage>
</organism>
<name>A0A2P6N0Q3_9EUKA</name>